<reference evidence="1 2" key="1">
    <citation type="journal article" date="2024" name="Ann. Entomol. Soc. Am.">
        <title>Genomic analyses of the southern and eastern yellowjacket wasps (Hymenoptera: Vespidae) reveal evolutionary signatures of social life.</title>
        <authorList>
            <person name="Catto M.A."/>
            <person name="Caine P.B."/>
            <person name="Orr S.E."/>
            <person name="Hunt B.G."/>
            <person name="Goodisman M.A.D."/>
        </authorList>
    </citation>
    <scope>NUCLEOTIDE SEQUENCE [LARGE SCALE GENOMIC DNA]</scope>
    <source>
        <strain evidence="1">233</strain>
        <tissue evidence="1">Head and thorax</tissue>
    </source>
</reference>
<dbReference type="AlphaFoldDB" id="A0ABD2BEL7"/>
<gene>
    <name evidence="1" type="ORF">V1478_005498</name>
</gene>
<proteinExistence type="predicted"/>
<dbReference type="Proteomes" id="UP001607302">
    <property type="component" value="Unassembled WGS sequence"/>
</dbReference>
<accession>A0ABD2BEL7</accession>
<keyword evidence="2" id="KW-1185">Reference proteome</keyword>
<sequence>MEGSRDEIIVPRRSSTTILPSVPLYNTEAFSLAIILNVSQSVLGLTIEPMLMNLFVFGSTNSFLRI</sequence>
<organism evidence="1 2">
    <name type="scientific">Vespula squamosa</name>
    <name type="common">Southern yellow jacket</name>
    <name type="synonym">Wasp</name>
    <dbReference type="NCBI Taxonomy" id="30214"/>
    <lineage>
        <taxon>Eukaryota</taxon>
        <taxon>Metazoa</taxon>
        <taxon>Ecdysozoa</taxon>
        <taxon>Arthropoda</taxon>
        <taxon>Hexapoda</taxon>
        <taxon>Insecta</taxon>
        <taxon>Pterygota</taxon>
        <taxon>Neoptera</taxon>
        <taxon>Endopterygota</taxon>
        <taxon>Hymenoptera</taxon>
        <taxon>Apocrita</taxon>
        <taxon>Aculeata</taxon>
        <taxon>Vespoidea</taxon>
        <taxon>Vespidae</taxon>
        <taxon>Vespinae</taxon>
        <taxon>Vespula</taxon>
    </lineage>
</organism>
<evidence type="ECO:0000313" key="1">
    <source>
        <dbReference type="EMBL" id="KAL2731085.1"/>
    </source>
</evidence>
<comment type="caution">
    <text evidence="1">The sequence shown here is derived from an EMBL/GenBank/DDBJ whole genome shotgun (WGS) entry which is preliminary data.</text>
</comment>
<name>A0ABD2BEL7_VESSQ</name>
<dbReference type="EMBL" id="JAUDFV010000110">
    <property type="protein sequence ID" value="KAL2731085.1"/>
    <property type="molecule type" value="Genomic_DNA"/>
</dbReference>
<protein>
    <submittedName>
        <fullName evidence="1">Uncharacterized protein</fullName>
    </submittedName>
</protein>
<evidence type="ECO:0000313" key="2">
    <source>
        <dbReference type="Proteomes" id="UP001607302"/>
    </source>
</evidence>